<accession>A3IPE9</accession>
<dbReference type="RefSeq" id="WP_008275267.1">
    <property type="nucleotide sequence ID" value="NZ_AAXW01000012.1"/>
</dbReference>
<dbReference type="eggNOG" id="ENOG5033RTI">
    <property type="taxonomic scope" value="Bacteria"/>
</dbReference>
<dbReference type="EMBL" id="AAXW01000012">
    <property type="protein sequence ID" value="EAZ91714.1"/>
    <property type="molecule type" value="Genomic_DNA"/>
</dbReference>
<dbReference type="Proteomes" id="UP000003781">
    <property type="component" value="Unassembled WGS sequence"/>
</dbReference>
<keyword evidence="2" id="KW-1185">Reference proteome</keyword>
<sequence>MLKRYQGLLLLLLITIITSGITFFSSALSADQTCVYHEEAYQGINLSNLGNELETTGLLGEIHGVIPQDNVFVLSVRDPDNFFKSQQFSVIPGNNKTQDILRNTDRHDQVCLQGKLVKNPSPQPHIVVKSAVVMESWNGLEGYKNYEYQANIPVDLKYKNHAVFKVHAIDNEGKILVVEYKDKVIPIFVNNPELTKDLYRGDLIDLSYTIQSWPKKPTHLNLNLKAKNPLKVVDQLVAKHEIEETLTGKLVKFPQSPQIKFDVYAIEVTTQGLSRYYTLVNFEDAEEFEIIREKLATIWKNHLETVKAGRNFLINPNVMIKAQGKINIISPQQANPQILLENANKIQVIS</sequence>
<evidence type="ECO:0000313" key="2">
    <source>
        <dbReference type="Proteomes" id="UP000003781"/>
    </source>
</evidence>
<name>A3IPE9_9CHRO</name>
<gene>
    <name evidence="1" type="ORF">CY0110_26323</name>
</gene>
<dbReference type="OrthoDB" id="5499811at2"/>
<dbReference type="AlphaFoldDB" id="A3IPE9"/>
<reference evidence="1 2" key="1">
    <citation type="submission" date="2007-03" db="EMBL/GenBank/DDBJ databases">
        <authorList>
            <person name="Stal L."/>
            <person name="Ferriera S."/>
            <person name="Johnson J."/>
            <person name="Kravitz S."/>
            <person name="Beeson K."/>
            <person name="Sutton G."/>
            <person name="Rogers Y.-H."/>
            <person name="Friedman R."/>
            <person name="Frazier M."/>
            <person name="Venter J.C."/>
        </authorList>
    </citation>
    <scope>NUCLEOTIDE SEQUENCE [LARGE SCALE GENOMIC DNA]</scope>
    <source>
        <strain evidence="1 2">CCY0110</strain>
    </source>
</reference>
<organism evidence="1 2">
    <name type="scientific">Crocosphaera chwakensis CCY0110</name>
    <dbReference type="NCBI Taxonomy" id="391612"/>
    <lineage>
        <taxon>Bacteria</taxon>
        <taxon>Bacillati</taxon>
        <taxon>Cyanobacteriota</taxon>
        <taxon>Cyanophyceae</taxon>
        <taxon>Oscillatoriophycideae</taxon>
        <taxon>Chroococcales</taxon>
        <taxon>Aphanothecaceae</taxon>
        <taxon>Crocosphaera</taxon>
        <taxon>Crocosphaera chwakensis</taxon>
    </lineage>
</organism>
<comment type="caution">
    <text evidence="1">The sequence shown here is derived from an EMBL/GenBank/DDBJ whole genome shotgun (WGS) entry which is preliminary data.</text>
</comment>
<protein>
    <submittedName>
        <fullName evidence="1">Uncharacterized protein</fullName>
    </submittedName>
</protein>
<proteinExistence type="predicted"/>
<evidence type="ECO:0000313" key="1">
    <source>
        <dbReference type="EMBL" id="EAZ91714.1"/>
    </source>
</evidence>